<dbReference type="Proteomes" id="UP000008066">
    <property type="component" value="Unassembled WGS sequence"/>
</dbReference>
<dbReference type="HOGENOM" id="CLU_1384010_0_0_1"/>
<dbReference type="KEGG" id="cthr:CTHT_0012520"/>
<dbReference type="RefSeq" id="XP_006691769.1">
    <property type="nucleotide sequence ID" value="XM_006691706.1"/>
</dbReference>
<keyword evidence="2" id="KW-1185">Reference proteome</keyword>
<protein>
    <submittedName>
        <fullName evidence="1">Uncharacterized protein</fullName>
    </submittedName>
</protein>
<evidence type="ECO:0000313" key="2">
    <source>
        <dbReference type="Proteomes" id="UP000008066"/>
    </source>
</evidence>
<reference evidence="1 2" key="1">
    <citation type="journal article" date="2011" name="Cell">
        <title>Insight into structure and assembly of the nuclear pore complex by utilizing the genome of a eukaryotic thermophile.</title>
        <authorList>
            <person name="Amlacher S."/>
            <person name="Sarges P."/>
            <person name="Flemming D."/>
            <person name="van Noort V."/>
            <person name="Kunze R."/>
            <person name="Devos D.P."/>
            <person name="Arumugam M."/>
            <person name="Bork P."/>
            <person name="Hurt E."/>
        </authorList>
    </citation>
    <scope>NUCLEOTIDE SEQUENCE [LARGE SCALE GENOMIC DNA]</scope>
    <source>
        <strain evidence="2">DSM 1495 / CBS 144.50 / IMI 039719</strain>
    </source>
</reference>
<organism evidence="2">
    <name type="scientific">Chaetomium thermophilum (strain DSM 1495 / CBS 144.50 / IMI 039719)</name>
    <name type="common">Thermochaetoides thermophila</name>
    <dbReference type="NCBI Taxonomy" id="759272"/>
    <lineage>
        <taxon>Eukaryota</taxon>
        <taxon>Fungi</taxon>
        <taxon>Dikarya</taxon>
        <taxon>Ascomycota</taxon>
        <taxon>Pezizomycotina</taxon>
        <taxon>Sordariomycetes</taxon>
        <taxon>Sordariomycetidae</taxon>
        <taxon>Sordariales</taxon>
        <taxon>Chaetomiaceae</taxon>
        <taxon>Thermochaetoides</taxon>
    </lineage>
</organism>
<name>G0S167_CHATD</name>
<dbReference type="EMBL" id="GL988039">
    <property type="protein sequence ID" value="EGS22777.1"/>
    <property type="molecule type" value="Genomic_DNA"/>
</dbReference>
<dbReference type="AlphaFoldDB" id="G0S167"/>
<evidence type="ECO:0000313" key="1">
    <source>
        <dbReference type="EMBL" id="EGS22777.1"/>
    </source>
</evidence>
<accession>G0S167</accession>
<sequence length="197" mass="20723">MPMPNAQPHPVSALCTMAQQQRCIRDPSTLITITGVRCEQGIPTKKIRAPPWLPGPGQVRQQGKAAAAAAAAGCVLLVSAATCVPRPAVTVDLMRLDFVRFATRDGALALAGPTSAIDLIWTPLCGLFVSAAGLPANFCRLAAADSEVIGRRGPAVAQTQHHAQVLTAMDTAVVHSPALLGGFQVDFEPFKWRNRAA</sequence>
<proteinExistence type="predicted"/>
<dbReference type="GeneID" id="18255290"/>
<gene>
    <name evidence="1" type="ORF">CTHT_0012520</name>
</gene>